<keyword evidence="1" id="KW-0238">DNA-binding</keyword>
<reference evidence="1 2" key="1">
    <citation type="journal article" date="2020" name="ISME J.">
        <title>Comparative genomics reveals insights into cyanobacterial evolution and habitat adaptation.</title>
        <authorList>
            <person name="Chen M.Y."/>
            <person name="Teng W.K."/>
            <person name="Zhao L."/>
            <person name="Hu C.X."/>
            <person name="Zhou Y.K."/>
            <person name="Han B.P."/>
            <person name="Song L.R."/>
            <person name="Shu W.S."/>
        </authorList>
    </citation>
    <scope>NUCLEOTIDE SEQUENCE [LARGE SCALE GENOMIC DNA]</scope>
    <source>
        <strain evidence="1 2">FACHB-196</strain>
    </source>
</reference>
<dbReference type="PANTHER" id="PTHR21180:SF32">
    <property type="entry name" value="ENDONUCLEASE_EXONUCLEASE_PHOSPHATASE FAMILY DOMAIN-CONTAINING PROTEIN 1"/>
    <property type="match status" value="1"/>
</dbReference>
<comment type="caution">
    <text evidence="1">The sequence shown here is derived from an EMBL/GenBank/DDBJ whole genome shotgun (WGS) entry which is preliminary data.</text>
</comment>
<dbReference type="Pfam" id="PF12836">
    <property type="entry name" value="HHH_3"/>
    <property type="match status" value="1"/>
</dbReference>
<dbReference type="GO" id="GO:0003677">
    <property type="term" value="F:DNA binding"/>
    <property type="evidence" value="ECO:0007669"/>
    <property type="project" value="UniProtKB-KW"/>
</dbReference>
<evidence type="ECO:0000313" key="2">
    <source>
        <dbReference type="Proteomes" id="UP000640531"/>
    </source>
</evidence>
<dbReference type="Proteomes" id="UP000640531">
    <property type="component" value="Unassembled WGS sequence"/>
</dbReference>
<protein>
    <submittedName>
        <fullName evidence="1">ComEA family DNA-binding protein</fullName>
    </submittedName>
</protein>
<dbReference type="SUPFAM" id="SSF81585">
    <property type="entry name" value="PsbU/PolX domain-like"/>
    <property type="match status" value="1"/>
</dbReference>
<name>A0ABR8FJN2_9NOST</name>
<keyword evidence="2" id="KW-1185">Reference proteome</keyword>
<accession>A0ABR8FJN2</accession>
<organism evidence="1 2">
    <name type="scientific">Anabaena lutea FACHB-196</name>
    <dbReference type="NCBI Taxonomy" id="2692881"/>
    <lineage>
        <taxon>Bacteria</taxon>
        <taxon>Bacillati</taxon>
        <taxon>Cyanobacteriota</taxon>
        <taxon>Cyanophyceae</taxon>
        <taxon>Nostocales</taxon>
        <taxon>Nostocaceae</taxon>
        <taxon>Anabaena</taxon>
    </lineage>
</organism>
<dbReference type="EMBL" id="JACJST010000019">
    <property type="protein sequence ID" value="MBD2569897.1"/>
    <property type="molecule type" value="Genomic_DNA"/>
</dbReference>
<gene>
    <name evidence="1" type="ORF">H6G59_18755</name>
</gene>
<dbReference type="Gene3D" id="1.10.150.280">
    <property type="entry name" value="AF1531-like domain"/>
    <property type="match status" value="1"/>
</dbReference>
<dbReference type="InterPro" id="IPR010994">
    <property type="entry name" value="RuvA_2-like"/>
</dbReference>
<dbReference type="SUPFAM" id="SSF47781">
    <property type="entry name" value="RuvA domain 2-like"/>
    <property type="match status" value="1"/>
</dbReference>
<evidence type="ECO:0000313" key="1">
    <source>
        <dbReference type="EMBL" id="MBD2569897.1"/>
    </source>
</evidence>
<sequence length="177" mass="20128">MNNWLPLNLKLQKLRAKLLNDPYYRLQSGEEIQMAAQLGMRIDANQATVDDWLRLPGLSIHQGRSLVELSRSGVKFYCIEDIAAALSVPVQRLEPLKPLLNFSYYDDESLDKPTYLLNANTATLESLAKIPFIDLPLAQAVVQNRATAGPYRNLVDFQQRLELSGEAIAQLMYYLRF</sequence>
<dbReference type="RefSeq" id="WP_190717113.1">
    <property type="nucleotide sequence ID" value="NZ_JACJST010000019.1"/>
</dbReference>
<dbReference type="InterPro" id="IPR051675">
    <property type="entry name" value="Endo/Exo/Phosphatase_dom_1"/>
</dbReference>
<dbReference type="PANTHER" id="PTHR21180">
    <property type="entry name" value="ENDONUCLEASE/EXONUCLEASE/PHOSPHATASE FAMILY DOMAIN-CONTAINING PROTEIN 1"/>
    <property type="match status" value="1"/>
</dbReference>
<proteinExistence type="predicted"/>